<name>A0A7C4MQD1_9BACT</name>
<evidence type="ECO:0000256" key="1">
    <source>
        <dbReference type="SAM" id="Phobius"/>
    </source>
</evidence>
<evidence type="ECO:0000313" key="2">
    <source>
        <dbReference type="EMBL" id="HGU32525.1"/>
    </source>
</evidence>
<comment type="caution">
    <text evidence="2">The sequence shown here is derived from an EMBL/GenBank/DDBJ whole genome shotgun (WGS) entry which is preliminary data.</text>
</comment>
<feature type="transmembrane region" description="Helical" evidence="1">
    <location>
        <begin position="769"/>
        <end position="788"/>
    </location>
</feature>
<feature type="transmembrane region" description="Helical" evidence="1">
    <location>
        <begin position="741"/>
        <end position="763"/>
    </location>
</feature>
<feature type="transmembrane region" description="Helical" evidence="1">
    <location>
        <begin position="141"/>
        <end position="160"/>
    </location>
</feature>
<feature type="transmembrane region" description="Helical" evidence="1">
    <location>
        <begin position="189"/>
        <end position="208"/>
    </location>
</feature>
<reference evidence="2" key="1">
    <citation type="journal article" date="2020" name="mSystems">
        <title>Genome- and Community-Level Interaction Insights into Carbon Utilization and Element Cycling Functions of Hydrothermarchaeota in Hydrothermal Sediment.</title>
        <authorList>
            <person name="Zhou Z."/>
            <person name="Liu Y."/>
            <person name="Xu W."/>
            <person name="Pan J."/>
            <person name="Luo Z.H."/>
            <person name="Li M."/>
        </authorList>
    </citation>
    <scope>NUCLEOTIDE SEQUENCE [LARGE SCALE GENOMIC DNA]</scope>
    <source>
        <strain evidence="2">SpSt-477</strain>
    </source>
</reference>
<keyword evidence="1" id="KW-0812">Transmembrane</keyword>
<feature type="transmembrane region" description="Helical" evidence="1">
    <location>
        <begin position="107"/>
        <end position="134"/>
    </location>
</feature>
<feature type="transmembrane region" description="Helical" evidence="1">
    <location>
        <begin position="573"/>
        <end position="597"/>
    </location>
</feature>
<feature type="transmembrane region" description="Helical" evidence="1">
    <location>
        <begin position="639"/>
        <end position="661"/>
    </location>
</feature>
<dbReference type="Gene3D" id="3.40.50.150">
    <property type="entry name" value="Vaccinia Virus protein VP39"/>
    <property type="match status" value="1"/>
</dbReference>
<keyword evidence="1" id="KW-0472">Membrane</keyword>
<protein>
    <recommendedName>
        <fullName evidence="3">Spermidine synthase</fullName>
    </recommendedName>
</protein>
<accession>A0A7C4MQD1</accession>
<feature type="transmembrane region" description="Helical" evidence="1">
    <location>
        <begin position="673"/>
        <end position="691"/>
    </location>
</feature>
<evidence type="ECO:0008006" key="3">
    <source>
        <dbReference type="Google" id="ProtNLM"/>
    </source>
</evidence>
<feature type="transmembrane region" description="Helical" evidence="1">
    <location>
        <begin position="703"/>
        <end position="729"/>
    </location>
</feature>
<dbReference type="EMBL" id="DSUH01000155">
    <property type="protein sequence ID" value="HGU32525.1"/>
    <property type="molecule type" value="Genomic_DNA"/>
</dbReference>
<dbReference type="AlphaFoldDB" id="A0A7C4MQD1"/>
<keyword evidence="1" id="KW-1133">Transmembrane helix</keyword>
<feature type="transmembrane region" description="Helical" evidence="1">
    <location>
        <begin position="166"/>
        <end position="184"/>
    </location>
</feature>
<dbReference type="InterPro" id="IPR029063">
    <property type="entry name" value="SAM-dependent_MTases_sf"/>
</dbReference>
<proteinExistence type="predicted"/>
<sequence length="797" mass="88964">MYMTFVSAGLMLIALTTLMLELTLIRVFDVIWTSNLAYMVITCAMFCIGLAGVISTIKPISTDSRPNRILAFWSIFYGISALSILPILNGLSKLSANIFTHPIQGILYSFCIYSILAVPFFSAGMIFSVVFSAFSEKIQSLYFWDLTGAALGCIVLIPILPLIGPGGILFLAFGFCLIAAACFIGRKTWLLLSLGLTAALVSIPILNYPKYIDFKEHSAKRSLLTWKERGRIEKTVWDPISKIDVIDITIKKWIAYDGGTQTSYIYPFDGNHAAIRQGMPEGADRHFWERMVLISHFLKRDSNQRVLVIGSAGGQETRAALMYGAGHIDAIELVDTVVRLGKETYARYAGYIFNDPRVNAQTGEGRSYLRTVQTPYDIIQIFSNHTSSSIAAGNGALESNYLQTAEAYKDYFDHLSPNGILHINHHIYPRIVTTAARGWKMSGRTDFQHHVAVYEAPGVQDNLPTILIKMSPWTSEELEEANRFFHGNRVLVEHPLAPEKSFLSAEFYSGEMSEELLDRIPFRIDPPTDDRPYFGFLRKHAHPLHPDPKSFLNLSTAMLLNAQLTANGIPMDWIHLFVTGAASILFSIVFLFVPLLFSQVGRSPWSGKGYTLAYFSCLGAGFILIELMFIQLFMKVIGYPLYTYAAVVFSLLAGAGSGSYLSGRIGVQPDNRWHIPFWGIITWGLVLLTMHDTFFRLLLAEPTWLRIGISFLLILPLGFFMGMPFPLGILAIRNRHPGTIAWVWAMNGFFTVIGGLISVLLAIRVGYQWTLLLALTVYAVAALLFVRLQQKEPIGGK</sequence>
<feature type="transmembrane region" description="Helical" evidence="1">
    <location>
        <begin position="69"/>
        <end position="87"/>
    </location>
</feature>
<dbReference type="SUPFAM" id="SSF53335">
    <property type="entry name" value="S-adenosyl-L-methionine-dependent methyltransferases"/>
    <property type="match status" value="1"/>
</dbReference>
<feature type="transmembrane region" description="Helical" evidence="1">
    <location>
        <begin position="609"/>
        <end position="633"/>
    </location>
</feature>
<dbReference type="Pfam" id="PF01564">
    <property type="entry name" value="Spermine_synth"/>
    <property type="match status" value="1"/>
</dbReference>
<gene>
    <name evidence="2" type="ORF">ENS29_06690</name>
</gene>
<organism evidence="2">
    <name type="scientific">Desulfatirhabdium butyrativorans</name>
    <dbReference type="NCBI Taxonomy" id="340467"/>
    <lineage>
        <taxon>Bacteria</taxon>
        <taxon>Pseudomonadati</taxon>
        <taxon>Thermodesulfobacteriota</taxon>
        <taxon>Desulfobacteria</taxon>
        <taxon>Desulfobacterales</taxon>
        <taxon>Desulfatirhabdiaceae</taxon>
        <taxon>Desulfatirhabdium</taxon>
    </lineage>
</organism>
<feature type="transmembrane region" description="Helical" evidence="1">
    <location>
        <begin position="36"/>
        <end position="57"/>
    </location>
</feature>